<dbReference type="PANTHER" id="PTHR34384:SF6">
    <property type="entry name" value="STAPHYLOFERRIN B SYNTHASE"/>
    <property type="match status" value="1"/>
</dbReference>
<accession>A0ABS7C260</accession>
<evidence type="ECO:0000313" key="4">
    <source>
        <dbReference type="Proteomes" id="UP001519887"/>
    </source>
</evidence>
<reference evidence="3 4" key="1">
    <citation type="submission" date="2021-07" db="EMBL/GenBank/DDBJ databases">
        <title>Paenibacillus radiodurans sp. nov., isolated from the southeastern edge of Tengger Desert.</title>
        <authorList>
            <person name="Zhang G."/>
        </authorList>
    </citation>
    <scope>NUCLEOTIDE SEQUENCE [LARGE SCALE GENOMIC DNA]</scope>
    <source>
        <strain evidence="3 4">CCM 7311</strain>
    </source>
</reference>
<keyword evidence="4" id="KW-1185">Reference proteome</keyword>
<sequence length="241" mass="27553">ADSGVRLVPMSALAARMTGADRHFFDVWMKVRGLEANEASVRKLFGEVCDAFFDINLRLYRIGLLPEIHGQNSVLVWKDGRIEGMLLRDHDSVRLHLPWLAAQGIGDPEYRIRPGYSNSLYNETPEKLLFYMQTLGIQVNLYSIIDMLSAIYSVEERALWHTLQESLKAAIRSLPFQEEVRLQMEEILFARHDWPLKLIVKPLLEQEGVPGSMPSGKGIVQNPFHHLDKSAPLLYNENNSR</sequence>
<gene>
    <name evidence="3" type="ORF">K0U00_13205</name>
</gene>
<dbReference type="Pfam" id="PF06276">
    <property type="entry name" value="FhuF"/>
    <property type="match status" value="1"/>
</dbReference>
<name>A0ABS7C260_9BACL</name>
<proteinExistence type="predicted"/>
<dbReference type="InterPro" id="IPR037455">
    <property type="entry name" value="LucA/IucC-like"/>
</dbReference>
<feature type="domain" description="Aerobactin siderophore biosynthesis IucA/IucC-like C-terminal" evidence="2">
    <location>
        <begin position="60"/>
        <end position="195"/>
    </location>
</feature>
<dbReference type="EMBL" id="JAHZIK010000285">
    <property type="protein sequence ID" value="MBW7454994.1"/>
    <property type="molecule type" value="Genomic_DNA"/>
</dbReference>
<dbReference type="Gene3D" id="1.10.510.40">
    <property type="match status" value="1"/>
</dbReference>
<comment type="caution">
    <text evidence="3">The sequence shown here is derived from an EMBL/GenBank/DDBJ whole genome shotgun (WGS) entry which is preliminary data.</text>
</comment>
<dbReference type="Proteomes" id="UP001519887">
    <property type="component" value="Unassembled WGS sequence"/>
</dbReference>
<evidence type="ECO:0000256" key="1">
    <source>
        <dbReference type="ARBA" id="ARBA00004924"/>
    </source>
</evidence>
<dbReference type="PANTHER" id="PTHR34384">
    <property type="entry name" value="L-2,3-DIAMINOPROPANOATE--CITRATE LIGASE"/>
    <property type="match status" value="1"/>
</dbReference>
<comment type="pathway">
    <text evidence="1">Siderophore biosynthesis.</text>
</comment>
<evidence type="ECO:0000259" key="2">
    <source>
        <dbReference type="Pfam" id="PF06276"/>
    </source>
</evidence>
<dbReference type="InterPro" id="IPR022770">
    <property type="entry name" value="IucA/IucC-like_C"/>
</dbReference>
<protein>
    <submittedName>
        <fullName evidence="3">IucA/IucC family protein</fullName>
    </submittedName>
</protein>
<organism evidence="3 4">
    <name type="scientific">Paenibacillus sepulcri</name>
    <dbReference type="NCBI Taxonomy" id="359917"/>
    <lineage>
        <taxon>Bacteria</taxon>
        <taxon>Bacillati</taxon>
        <taxon>Bacillota</taxon>
        <taxon>Bacilli</taxon>
        <taxon>Bacillales</taxon>
        <taxon>Paenibacillaceae</taxon>
        <taxon>Paenibacillus</taxon>
    </lineage>
</organism>
<feature type="non-terminal residue" evidence="3">
    <location>
        <position position="1"/>
    </location>
</feature>
<evidence type="ECO:0000313" key="3">
    <source>
        <dbReference type="EMBL" id="MBW7454994.1"/>
    </source>
</evidence>